<dbReference type="EMBL" id="AZEE01000027">
    <property type="protein sequence ID" value="KRK98565.1"/>
    <property type="molecule type" value="Genomic_DNA"/>
</dbReference>
<dbReference type="AlphaFoldDB" id="A0A0R1LRX2"/>
<organism evidence="2 3">
    <name type="scientific">Secundilactobacillus odoratitofui DSM 19909 = JCM 15043</name>
    <dbReference type="NCBI Taxonomy" id="1423776"/>
    <lineage>
        <taxon>Bacteria</taxon>
        <taxon>Bacillati</taxon>
        <taxon>Bacillota</taxon>
        <taxon>Bacilli</taxon>
        <taxon>Lactobacillales</taxon>
        <taxon>Lactobacillaceae</taxon>
        <taxon>Secundilactobacillus</taxon>
    </lineage>
</organism>
<accession>A0A0R1LRX2</accession>
<evidence type="ECO:0000313" key="2">
    <source>
        <dbReference type="EMBL" id="KRK98565.1"/>
    </source>
</evidence>
<proteinExistence type="predicted"/>
<sequence length="276" mass="30473">MITFAPSTTADSASHPHRTTVNTDTYGANDGGFSTNWYRLNHATTVTVTYSSVTNSHAIKKQLRLPKGTVLGAQRYHHGAAAQKLAYTNGYMTPNISYHLKSKLVNDHVYGFGAVSFKLSPKSVTQIVRPAYGLPYGSGTLYAGGLNSIKTLNRNVNAIKLTSDGYVETYRNQPEDYPSFWGTLESHYDSKPNNAQKINLSVKNGNTVELYYQHHLKGVHDTQVRKTGNTQYRLTIKNQHTPYQYTDSAYAGNKAVASIYAVGGVNYFTVIGSGWK</sequence>
<evidence type="ECO:0000256" key="1">
    <source>
        <dbReference type="SAM" id="MobiDB-lite"/>
    </source>
</evidence>
<dbReference type="PATRIC" id="fig|1423776.4.peg.298"/>
<gene>
    <name evidence="2" type="ORF">FD04_GL000297</name>
</gene>
<evidence type="ECO:0000313" key="3">
    <source>
        <dbReference type="Proteomes" id="UP000051160"/>
    </source>
</evidence>
<protein>
    <submittedName>
        <fullName evidence="2">Uncharacterized protein</fullName>
    </submittedName>
</protein>
<dbReference type="STRING" id="1423776.FD04_GL000297"/>
<comment type="caution">
    <text evidence="2">The sequence shown here is derived from an EMBL/GenBank/DDBJ whole genome shotgun (WGS) entry which is preliminary data.</text>
</comment>
<reference evidence="2 3" key="1">
    <citation type="journal article" date="2015" name="Genome Announc.">
        <title>Expanding the biotechnology potential of lactobacilli through comparative genomics of 213 strains and associated genera.</title>
        <authorList>
            <person name="Sun Z."/>
            <person name="Harris H.M."/>
            <person name="McCann A."/>
            <person name="Guo C."/>
            <person name="Argimon S."/>
            <person name="Zhang W."/>
            <person name="Yang X."/>
            <person name="Jeffery I.B."/>
            <person name="Cooney J.C."/>
            <person name="Kagawa T.F."/>
            <person name="Liu W."/>
            <person name="Song Y."/>
            <person name="Salvetti E."/>
            <person name="Wrobel A."/>
            <person name="Rasinkangas P."/>
            <person name="Parkhill J."/>
            <person name="Rea M.C."/>
            <person name="O'Sullivan O."/>
            <person name="Ritari J."/>
            <person name="Douillard F.P."/>
            <person name="Paul Ross R."/>
            <person name="Yang R."/>
            <person name="Briner A.E."/>
            <person name="Felis G.E."/>
            <person name="de Vos W.M."/>
            <person name="Barrangou R."/>
            <person name="Klaenhammer T.R."/>
            <person name="Caufield P.W."/>
            <person name="Cui Y."/>
            <person name="Zhang H."/>
            <person name="O'Toole P.W."/>
        </authorList>
    </citation>
    <scope>NUCLEOTIDE SEQUENCE [LARGE SCALE GENOMIC DNA]</scope>
    <source>
        <strain evidence="2 3">DSM 19909</strain>
    </source>
</reference>
<name>A0A0R1LRX2_9LACO</name>
<dbReference type="Proteomes" id="UP000051160">
    <property type="component" value="Unassembled WGS sequence"/>
</dbReference>
<keyword evidence="3" id="KW-1185">Reference proteome</keyword>
<feature type="compositionally biased region" description="Polar residues" evidence="1">
    <location>
        <begin position="1"/>
        <end position="12"/>
    </location>
</feature>
<feature type="region of interest" description="Disordered" evidence="1">
    <location>
        <begin position="1"/>
        <end position="25"/>
    </location>
</feature>